<dbReference type="Proteomes" id="UP000006062">
    <property type="component" value="Chromosome"/>
</dbReference>
<gene>
    <name evidence="1" type="ordered locus">Thivi_3541</name>
</gene>
<evidence type="ECO:0000313" key="2">
    <source>
        <dbReference type="Proteomes" id="UP000006062"/>
    </source>
</evidence>
<protein>
    <submittedName>
        <fullName evidence="1">Uncharacterized protein</fullName>
    </submittedName>
</protein>
<dbReference type="HOGENOM" id="CLU_2332769_0_0_6"/>
<dbReference type="STRING" id="765911.Thivi_3541"/>
<dbReference type="KEGG" id="tvi:Thivi_3541"/>
<evidence type="ECO:0000313" key="1">
    <source>
        <dbReference type="EMBL" id="AFL75408.1"/>
    </source>
</evidence>
<dbReference type="RefSeq" id="WP_014779807.1">
    <property type="nucleotide sequence ID" value="NC_018012.1"/>
</dbReference>
<keyword evidence="2" id="KW-1185">Reference proteome</keyword>
<accession>I3YEJ0</accession>
<sequence length="98" mass="10900">MDIRGQRTWCADCTAPEVLHENLPLIRLFLDALPAWQGGQGLMGATVMEGFDRTQVLALMDLSGIAPADRPDTWDALRDLEAEYRTIRASQPPATPHR</sequence>
<proteinExistence type="predicted"/>
<organism evidence="1 2">
    <name type="scientific">Thiocystis violascens (strain ATCC 17096 / DSM 198 / 6111)</name>
    <name type="common">Chromatium violascens</name>
    <dbReference type="NCBI Taxonomy" id="765911"/>
    <lineage>
        <taxon>Bacteria</taxon>
        <taxon>Pseudomonadati</taxon>
        <taxon>Pseudomonadota</taxon>
        <taxon>Gammaproteobacteria</taxon>
        <taxon>Chromatiales</taxon>
        <taxon>Chromatiaceae</taxon>
        <taxon>Thiocystis</taxon>
    </lineage>
</organism>
<name>I3YEJ0_THIV6</name>
<dbReference type="OrthoDB" id="9894692at2"/>
<dbReference type="AlphaFoldDB" id="I3YEJ0"/>
<reference evidence="1 2" key="1">
    <citation type="submission" date="2012-06" db="EMBL/GenBank/DDBJ databases">
        <title>Complete sequence of Thiocystis violascens DSM 198.</title>
        <authorList>
            <consortium name="US DOE Joint Genome Institute"/>
            <person name="Lucas S."/>
            <person name="Han J."/>
            <person name="Lapidus A."/>
            <person name="Cheng J.-F."/>
            <person name="Goodwin L."/>
            <person name="Pitluck S."/>
            <person name="Peters L."/>
            <person name="Ovchinnikova G."/>
            <person name="Teshima H."/>
            <person name="Detter J.C."/>
            <person name="Han C."/>
            <person name="Tapia R."/>
            <person name="Land M."/>
            <person name="Hauser L."/>
            <person name="Kyrpides N."/>
            <person name="Ivanova N."/>
            <person name="Pagani I."/>
            <person name="Vogl K."/>
            <person name="Liu Z."/>
            <person name="Frigaard N.-U."/>
            <person name="Bryant D."/>
            <person name="Woyke T."/>
        </authorList>
    </citation>
    <scope>NUCLEOTIDE SEQUENCE [LARGE SCALE GENOMIC DNA]</scope>
    <source>
        <strain evidence="2">ATCC 17096 / DSM 198 / 6111</strain>
    </source>
</reference>
<dbReference type="EMBL" id="CP003154">
    <property type="protein sequence ID" value="AFL75408.1"/>
    <property type="molecule type" value="Genomic_DNA"/>
</dbReference>